<evidence type="ECO:0000313" key="2">
    <source>
        <dbReference type="Proteomes" id="UP001564760"/>
    </source>
</evidence>
<protein>
    <submittedName>
        <fullName evidence="1">Uncharacterized protein</fullName>
    </submittedName>
</protein>
<sequence length="329" mass="36689">MGNRANFVVVKDGDWQLYYSHWAGCRILDALIGGPDLALRYAQALRRCARDQWVDPLWADGGAVVDLDRRRVLFVGDELMVEMAERRALMEVLAAVWPGYSVGWAYDGTTELAGYVGAELPPCAWDMRPGLRLARDRNALCHLVSVVDAAGQIRMWPLWWHLSKAWHGPALMDRLPGRGVRSLTRGQIPEGGLHIDLPRKMLGAWQTADTIGIFQALPQLWDGWQTECWEDRFEEQVRRCQGALRVPEVDLTAGVDRAQARIRDRVFQGFEDGPAGQILALANLLNPLQPGLVVSADAVADGLVRPTEVEWDRFVDACDLLRSAGTKSA</sequence>
<keyword evidence="2" id="KW-1185">Reference proteome</keyword>
<evidence type="ECO:0000313" key="1">
    <source>
        <dbReference type="EMBL" id="MEY8015681.1"/>
    </source>
</evidence>
<dbReference type="EMBL" id="JBGEDP010000001">
    <property type="protein sequence ID" value="MEY8015681.1"/>
    <property type="molecule type" value="Genomic_DNA"/>
</dbReference>
<comment type="caution">
    <text evidence="1">The sequence shown here is derived from an EMBL/GenBank/DDBJ whole genome shotgun (WGS) entry which is preliminary data.</text>
</comment>
<dbReference type="RefSeq" id="WP_369738167.1">
    <property type="nucleotide sequence ID" value="NZ_JBGEDP010000001.1"/>
</dbReference>
<organism evidence="1 2">
    <name type="scientific">Mycobacterium servetii</name>
    <dbReference type="NCBI Taxonomy" id="3237418"/>
    <lineage>
        <taxon>Bacteria</taxon>
        <taxon>Bacillati</taxon>
        <taxon>Actinomycetota</taxon>
        <taxon>Actinomycetes</taxon>
        <taxon>Mycobacteriales</taxon>
        <taxon>Mycobacteriaceae</taxon>
        <taxon>Mycobacterium</taxon>
    </lineage>
</organism>
<accession>A0ABV4BZF1</accession>
<dbReference type="Proteomes" id="UP001564760">
    <property type="component" value="Unassembled WGS sequence"/>
</dbReference>
<proteinExistence type="predicted"/>
<reference evidence="1 2" key="1">
    <citation type="submission" date="2024-08" db="EMBL/GenBank/DDBJ databases">
        <title>Mycobacterium servetensis sp. nov., a novel rapid-growing mycobacterial species recovered from a human patient in Zaragoza, Spain.</title>
        <authorList>
            <person name="Tristancho-Baro A.I."/>
            <person name="Buenestado-Serrano S."/>
            <person name="Garcia De Viedma D."/>
            <person name="Milagro-Beamonte A."/>
            <person name="Burillo N."/>
            <person name="Sanz S."/>
            <person name="Lopez-Calleja A.I."/>
            <person name="Penas-Utrilla D."/>
            <person name="Guardingo M."/>
            <person name="Garcia M.J."/>
            <person name="Vinuelas-Bayon J."/>
        </authorList>
    </citation>
    <scope>NUCLEOTIDE SEQUENCE [LARGE SCALE GENOMIC DNA]</scope>
    <source>
        <strain evidence="2">HUMS_12744610</strain>
    </source>
</reference>
<gene>
    <name evidence="1" type="ORF">AB8998_12000</name>
</gene>
<name>A0ABV4BZF1_9MYCO</name>